<dbReference type="Gene3D" id="3.30.40.10">
    <property type="entry name" value="Zinc/RING finger domain, C3HC4 (zinc finger)"/>
    <property type="match status" value="1"/>
</dbReference>
<dbReference type="PROSITE" id="PS00518">
    <property type="entry name" value="ZF_RING_1"/>
    <property type="match status" value="1"/>
</dbReference>
<dbReference type="EMBL" id="JANBOI010000625">
    <property type="protein sequence ID" value="KAJ1729376.1"/>
    <property type="molecule type" value="Genomic_DNA"/>
</dbReference>
<dbReference type="GO" id="GO:0008270">
    <property type="term" value="F:zinc ion binding"/>
    <property type="evidence" value="ECO:0007669"/>
    <property type="project" value="UniProtKB-KW"/>
</dbReference>
<dbReference type="InterPro" id="IPR013083">
    <property type="entry name" value="Znf_RING/FYVE/PHD"/>
</dbReference>
<accession>A0A9W7YAB9</accession>
<feature type="region of interest" description="Disordered" evidence="5">
    <location>
        <begin position="1"/>
        <end position="44"/>
    </location>
</feature>
<evidence type="ECO:0000256" key="1">
    <source>
        <dbReference type="ARBA" id="ARBA00022723"/>
    </source>
</evidence>
<evidence type="ECO:0000256" key="3">
    <source>
        <dbReference type="ARBA" id="ARBA00022833"/>
    </source>
</evidence>
<reference evidence="7" key="1">
    <citation type="submission" date="2022-07" db="EMBL/GenBank/DDBJ databases">
        <title>Phylogenomic reconstructions and comparative analyses of Kickxellomycotina fungi.</title>
        <authorList>
            <person name="Reynolds N.K."/>
            <person name="Stajich J.E."/>
            <person name="Barry K."/>
            <person name="Grigoriev I.V."/>
            <person name="Crous P."/>
            <person name="Smith M.E."/>
        </authorList>
    </citation>
    <scope>NUCLEOTIDE SEQUENCE</scope>
    <source>
        <strain evidence="7">BCRC 34381</strain>
    </source>
</reference>
<dbReference type="PROSITE" id="PS50089">
    <property type="entry name" value="ZF_RING_2"/>
    <property type="match status" value="1"/>
</dbReference>
<comment type="caution">
    <text evidence="7">The sequence shown here is derived from an EMBL/GenBank/DDBJ whole genome shotgun (WGS) entry which is preliminary data.</text>
</comment>
<feature type="compositionally biased region" description="Acidic residues" evidence="5">
    <location>
        <begin position="178"/>
        <end position="187"/>
    </location>
</feature>
<keyword evidence="2 4" id="KW-0863">Zinc-finger</keyword>
<evidence type="ECO:0000259" key="6">
    <source>
        <dbReference type="PROSITE" id="PS50089"/>
    </source>
</evidence>
<gene>
    <name evidence="7" type="ORF">LPJ61_003555</name>
</gene>
<keyword evidence="3" id="KW-0862">Zinc</keyword>
<evidence type="ECO:0000313" key="8">
    <source>
        <dbReference type="Proteomes" id="UP001143981"/>
    </source>
</evidence>
<keyword evidence="1" id="KW-0479">Metal-binding</keyword>
<name>A0A9W7YAB9_9FUNG</name>
<sequence>MDNAVVDLTDSPPLATGQAAAFNRPPGRSPDDPVLVSSDDEAARAEPQFAGVTPLPAGYVLPPIHRPRSHDHGRPERITTLRDILSTRGSRSRARSILGRQRDGYHLHPGAAPGSFLPHMVSHTGEEPVEPGVYYPIRARAMLPGQRQRQREQGDAHQQQQQQQAVSRVGRETADGAIDVEDVDEGSAADSDGSFIDDMGSDLDEIVEGEFMTASDDDDGAGLPMLPDGRAGQTVIDYLMLQQENRRMMAGELRAGGPAHGTRGRRRPTFAFPFHPDMVPAHMRPGHGHITSFDFFPGEDISALLTYLEATTPAPPARPMAPAPPLKLSKRQEELAAQACFSRAVPPANFRDSTDPAKPDELEIVCVQCTSTLFDKEPVWAPACGHIMCNACVDGFTGASKSCVACRKRIMKKALVHLYL</sequence>
<organism evidence="7 8">
    <name type="scientific">Coemansia biformis</name>
    <dbReference type="NCBI Taxonomy" id="1286918"/>
    <lineage>
        <taxon>Eukaryota</taxon>
        <taxon>Fungi</taxon>
        <taxon>Fungi incertae sedis</taxon>
        <taxon>Zoopagomycota</taxon>
        <taxon>Kickxellomycotina</taxon>
        <taxon>Kickxellomycetes</taxon>
        <taxon>Kickxellales</taxon>
        <taxon>Kickxellaceae</taxon>
        <taxon>Coemansia</taxon>
    </lineage>
</organism>
<dbReference type="InterPro" id="IPR017907">
    <property type="entry name" value="Znf_RING_CS"/>
</dbReference>
<dbReference type="Proteomes" id="UP001143981">
    <property type="component" value="Unassembled WGS sequence"/>
</dbReference>
<evidence type="ECO:0000313" key="7">
    <source>
        <dbReference type="EMBL" id="KAJ1729376.1"/>
    </source>
</evidence>
<proteinExistence type="predicted"/>
<dbReference type="AlphaFoldDB" id="A0A9W7YAB9"/>
<evidence type="ECO:0000256" key="5">
    <source>
        <dbReference type="SAM" id="MobiDB-lite"/>
    </source>
</evidence>
<feature type="region of interest" description="Disordered" evidence="5">
    <location>
        <begin position="144"/>
        <end position="200"/>
    </location>
</feature>
<evidence type="ECO:0000256" key="4">
    <source>
        <dbReference type="PROSITE-ProRule" id="PRU00175"/>
    </source>
</evidence>
<keyword evidence="8" id="KW-1185">Reference proteome</keyword>
<dbReference type="InterPro" id="IPR001841">
    <property type="entry name" value="Znf_RING"/>
</dbReference>
<dbReference type="OrthoDB" id="6105938at2759"/>
<evidence type="ECO:0000256" key="2">
    <source>
        <dbReference type="ARBA" id="ARBA00022771"/>
    </source>
</evidence>
<protein>
    <recommendedName>
        <fullName evidence="6">RING-type domain-containing protein</fullName>
    </recommendedName>
</protein>
<feature type="domain" description="RING-type" evidence="6">
    <location>
        <begin position="366"/>
        <end position="407"/>
    </location>
</feature>
<dbReference type="Pfam" id="PF14634">
    <property type="entry name" value="zf-RING_5"/>
    <property type="match status" value="1"/>
</dbReference>
<dbReference type="SUPFAM" id="SSF57850">
    <property type="entry name" value="RING/U-box"/>
    <property type="match status" value="1"/>
</dbReference>